<evidence type="ECO:0000256" key="1">
    <source>
        <dbReference type="SAM" id="MobiDB-lite"/>
    </source>
</evidence>
<keyword evidence="3" id="KW-1185">Reference proteome</keyword>
<evidence type="ECO:0008006" key="4">
    <source>
        <dbReference type="Google" id="ProtNLM"/>
    </source>
</evidence>
<accession>A0A8H5EX55</accession>
<feature type="compositionally biased region" description="Acidic residues" evidence="1">
    <location>
        <begin position="484"/>
        <end position="510"/>
    </location>
</feature>
<dbReference type="Proteomes" id="UP000541558">
    <property type="component" value="Unassembled WGS sequence"/>
</dbReference>
<evidence type="ECO:0000313" key="3">
    <source>
        <dbReference type="Proteomes" id="UP000541558"/>
    </source>
</evidence>
<protein>
    <recommendedName>
        <fullName evidence="4">F-box domain-containing protein</fullName>
    </recommendedName>
</protein>
<comment type="caution">
    <text evidence="2">The sequence shown here is derived from an EMBL/GenBank/DDBJ whole genome shotgun (WGS) entry which is preliminary data.</text>
</comment>
<organism evidence="2 3">
    <name type="scientific">Ephemerocybe angulata</name>
    <dbReference type="NCBI Taxonomy" id="980116"/>
    <lineage>
        <taxon>Eukaryota</taxon>
        <taxon>Fungi</taxon>
        <taxon>Dikarya</taxon>
        <taxon>Basidiomycota</taxon>
        <taxon>Agaricomycotina</taxon>
        <taxon>Agaricomycetes</taxon>
        <taxon>Agaricomycetidae</taxon>
        <taxon>Agaricales</taxon>
        <taxon>Agaricineae</taxon>
        <taxon>Psathyrellaceae</taxon>
        <taxon>Ephemerocybe</taxon>
    </lineage>
</organism>
<reference evidence="2 3" key="1">
    <citation type="journal article" date="2020" name="ISME J.">
        <title>Uncovering the hidden diversity of litter-decomposition mechanisms in mushroom-forming fungi.</title>
        <authorList>
            <person name="Floudas D."/>
            <person name="Bentzer J."/>
            <person name="Ahren D."/>
            <person name="Johansson T."/>
            <person name="Persson P."/>
            <person name="Tunlid A."/>
        </authorList>
    </citation>
    <scope>NUCLEOTIDE SEQUENCE [LARGE SCALE GENOMIC DNA]</scope>
    <source>
        <strain evidence="2 3">CBS 175.51</strain>
    </source>
</reference>
<dbReference type="AlphaFoldDB" id="A0A8H5EX55"/>
<evidence type="ECO:0000313" key="2">
    <source>
        <dbReference type="EMBL" id="KAF5315611.1"/>
    </source>
</evidence>
<sequence>MDERSLRRLSRKNLALDAKGQILAQEKQDEYKNELWSWRRKIDATQILLDALRGKAKVAERNMDMWATMTAPIRRIPLEVLTEIFTLACLGDVFHLFPNSEAKTPISTSHSLIHVCKYWRDIALQTPRIWNHFVVVHPPIFQHRRFRWEHLIGVYGKNLTHVDLRLLKDGFPEGALALHESIFNYQHQYTSLRLQAPISSYFPHREKYEAPLLEELLVVCRPYQDNQPYTEWDLYFEAPVLKKLSIFYIFYDLGLRASGLTFHWKQLTHLFLGISNLDAAKLDNYKDFFPFLSGLVNVTYLGFGRVALGESWLNTVPEKVEVLLPKLRHLEIQDPSLFFLRRDLHDANGRDVLAHISAPALTTFDLTFSHSLQAIGNLAAARDRINSFLERTPLLSKIRVLVALPSWPHGLPPGGALEQCPILAFSGDSQRFEDWAGISDASFTQHGELCQHPFARWPADVCTTDHFFDRFLEREDPLFQRAAEEEEDSDEGSEWSDEESGEDIDEEQPDLGEIAQNGGSPEGELGPEDINRYDRKDILDLMRDVFKMLGQKHGAADGERKAYFAF</sequence>
<gene>
    <name evidence="2" type="ORF">D9611_005037</name>
</gene>
<name>A0A8H5EX55_9AGAR</name>
<dbReference type="EMBL" id="JAACJK010000220">
    <property type="protein sequence ID" value="KAF5315611.1"/>
    <property type="molecule type" value="Genomic_DNA"/>
</dbReference>
<proteinExistence type="predicted"/>
<dbReference type="OrthoDB" id="2825482at2759"/>
<feature type="region of interest" description="Disordered" evidence="1">
    <location>
        <begin position="482"/>
        <end position="531"/>
    </location>
</feature>